<comment type="caution">
    <text evidence="2">The sequence shown here is derived from an EMBL/GenBank/DDBJ whole genome shotgun (WGS) entry which is preliminary data.</text>
</comment>
<dbReference type="OrthoDB" id="196020at2759"/>
<name>A0A1Q9CBJ5_SYMMI</name>
<proteinExistence type="predicted"/>
<accession>A0A1Q9CBJ5</accession>
<dbReference type="PROSITE" id="PS51257">
    <property type="entry name" value="PROKAR_LIPOPROTEIN"/>
    <property type="match status" value="1"/>
</dbReference>
<evidence type="ECO:0000313" key="2">
    <source>
        <dbReference type="EMBL" id="OLP80299.1"/>
    </source>
</evidence>
<protein>
    <submittedName>
        <fullName evidence="2">Uncharacterized protein</fullName>
    </submittedName>
</protein>
<organism evidence="2 3">
    <name type="scientific">Symbiodinium microadriaticum</name>
    <name type="common">Dinoflagellate</name>
    <name type="synonym">Zooxanthella microadriatica</name>
    <dbReference type="NCBI Taxonomy" id="2951"/>
    <lineage>
        <taxon>Eukaryota</taxon>
        <taxon>Sar</taxon>
        <taxon>Alveolata</taxon>
        <taxon>Dinophyceae</taxon>
        <taxon>Suessiales</taxon>
        <taxon>Symbiodiniaceae</taxon>
        <taxon>Symbiodinium</taxon>
    </lineage>
</organism>
<dbReference type="Proteomes" id="UP000186817">
    <property type="component" value="Unassembled WGS sequence"/>
</dbReference>
<gene>
    <name evidence="2" type="ORF">AK812_SmicGene39301</name>
</gene>
<sequence>MLDESDRLSAGLKEMISRCRLVGSANLSSACSAQADRVMPGAAPSEVPVLEEPPSLLPELLEMGTAGQGDALQERIEELPKGRLWEVFAQVSPDDLSTLRAKVSDPQDADHAAAQRVGGHGEEVGIGKGGVRASAFGEEMINNADGDAAQPQKYGPTWVNVLIRKTLRSPLPLLMVLQLNIAEASSESDFKAQQQGDGDKLRVMMHISTVMQEELEKKASRVKAMLNKLLRIEDENIRNNILRDQLTPVEVAGAPDLDGSGGQLMAAQVPWERLAPAIESLVKDVDRQMVAVLGPDDNARYETMDRIREVAKQARLIIGVAGPAAFVERAEEMLAIAKIALSRERCVEDVYGQGPMDQFSADLTRLCCNGPAFHTLMTYKARGRRSPEGEEGAEEAAEAPRQLTGQIFGVSGVAVIWDLQRGIGSSLRCFAFAPEVSEVEEVAFQKATDRQPHRCKFLKADDDENDDAFDDDAADDDDDDDYDDDYDDGYRHFACFPTWLALLAVIMVRVITMTIKSSQPSSLAASFVVRGIVVNVLLKVVVVRALPTGEGPGQGCQFNPSPVLVAGSALHGWWLSAADFGFVDSPQACEVQRGAKSKAKEEPEESGGFSLDPPSGTRDFFPEDSLRSSRSADRMALDMRVQRWLFDRFRETARLYGFEEYDAVSSV</sequence>
<evidence type="ECO:0000313" key="3">
    <source>
        <dbReference type="Proteomes" id="UP000186817"/>
    </source>
</evidence>
<feature type="region of interest" description="Disordered" evidence="1">
    <location>
        <begin position="593"/>
        <end position="626"/>
    </location>
</feature>
<reference evidence="2 3" key="1">
    <citation type="submission" date="2016-02" db="EMBL/GenBank/DDBJ databases">
        <title>Genome analysis of coral dinoflagellate symbionts highlights evolutionary adaptations to a symbiotic lifestyle.</title>
        <authorList>
            <person name="Aranda M."/>
            <person name="Li Y."/>
            <person name="Liew Y.J."/>
            <person name="Baumgarten S."/>
            <person name="Simakov O."/>
            <person name="Wilson M."/>
            <person name="Piel J."/>
            <person name="Ashoor H."/>
            <person name="Bougouffa S."/>
            <person name="Bajic V.B."/>
            <person name="Ryu T."/>
            <person name="Ravasi T."/>
            <person name="Bayer T."/>
            <person name="Micklem G."/>
            <person name="Kim H."/>
            <person name="Bhak J."/>
            <person name="Lajeunesse T.C."/>
            <person name="Voolstra C.R."/>
        </authorList>
    </citation>
    <scope>NUCLEOTIDE SEQUENCE [LARGE SCALE GENOMIC DNA]</scope>
    <source>
        <strain evidence="2 3">CCMP2467</strain>
    </source>
</reference>
<keyword evidence="3" id="KW-1185">Reference proteome</keyword>
<evidence type="ECO:0000256" key="1">
    <source>
        <dbReference type="SAM" id="MobiDB-lite"/>
    </source>
</evidence>
<dbReference type="EMBL" id="LSRX01001391">
    <property type="protein sequence ID" value="OLP80299.1"/>
    <property type="molecule type" value="Genomic_DNA"/>
</dbReference>
<dbReference type="AlphaFoldDB" id="A0A1Q9CBJ5"/>